<dbReference type="GO" id="GO:0008410">
    <property type="term" value="F:CoA-transferase activity"/>
    <property type="evidence" value="ECO:0007669"/>
    <property type="project" value="TreeGrafter"/>
</dbReference>
<dbReference type="SUPFAM" id="SSF89796">
    <property type="entry name" value="CoA-transferase family III (CaiB/BaiF)"/>
    <property type="match status" value="1"/>
</dbReference>
<dbReference type="PANTHER" id="PTHR48207">
    <property type="entry name" value="SUCCINATE--HYDROXYMETHYLGLUTARATE COA-TRANSFERASE"/>
    <property type="match status" value="1"/>
</dbReference>
<evidence type="ECO:0000313" key="2">
    <source>
        <dbReference type="EMBL" id="MRG84875.1"/>
    </source>
</evidence>
<dbReference type="InterPro" id="IPR050483">
    <property type="entry name" value="CoA-transferase_III_domain"/>
</dbReference>
<dbReference type="InterPro" id="IPR003673">
    <property type="entry name" value="CoA-Trfase_fam_III"/>
</dbReference>
<accession>A0A6G1X1W0</accession>
<evidence type="ECO:0000256" key="1">
    <source>
        <dbReference type="ARBA" id="ARBA00022679"/>
    </source>
</evidence>
<dbReference type="Gene3D" id="3.30.1540.10">
    <property type="entry name" value="formyl-coa transferase, domain 3"/>
    <property type="match status" value="1"/>
</dbReference>
<protein>
    <submittedName>
        <fullName evidence="2">CoA transferase</fullName>
    </submittedName>
</protein>
<dbReference type="Gene3D" id="3.40.50.10540">
    <property type="entry name" value="Crotonobetainyl-coa:carnitine coa-transferase, domain 1"/>
    <property type="match status" value="1"/>
</dbReference>
<dbReference type="AlphaFoldDB" id="A0A6G1X1W0"/>
<reference evidence="2 3" key="1">
    <citation type="submission" date="2019-11" db="EMBL/GenBank/DDBJ databases">
        <authorList>
            <person name="Li J."/>
        </authorList>
    </citation>
    <scope>NUCLEOTIDE SEQUENCE [LARGE SCALE GENOMIC DNA]</scope>
    <source>
        <strain evidence="2 3">J4</strain>
    </source>
</reference>
<dbReference type="InterPro" id="IPR023606">
    <property type="entry name" value="CoA-Trfase_III_dom_1_sf"/>
</dbReference>
<gene>
    <name evidence="2" type="ORF">GH754_00880</name>
</gene>
<dbReference type="EMBL" id="WJNH01000001">
    <property type="protein sequence ID" value="MRG84875.1"/>
    <property type="molecule type" value="Genomic_DNA"/>
</dbReference>
<keyword evidence="3" id="KW-1185">Reference proteome</keyword>
<dbReference type="PANTHER" id="PTHR48207:SF3">
    <property type="entry name" value="SUCCINATE--HYDROXYMETHYLGLUTARATE COA-TRANSFERASE"/>
    <property type="match status" value="1"/>
</dbReference>
<dbReference type="OrthoDB" id="9797653at2"/>
<keyword evidence="1 2" id="KW-0808">Transferase</keyword>
<name>A0A6G1X1W0_9BACI</name>
<dbReference type="InterPro" id="IPR044855">
    <property type="entry name" value="CoA-Trfase_III_dom3_sf"/>
</dbReference>
<dbReference type="RefSeq" id="WP_153726846.1">
    <property type="nucleotide sequence ID" value="NZ_WJNH01000001.1"/>
</dbReference>
<proteinExistence type="predicted"/>
<dbReference type="Pfam" id="PF02515">
    <property type="entry name" value="CoA_transf_3"/>
    <property type="match status" value="1"/>
</dbReference>
<organism evidence="2 3">
    <name type="scientific">Salinibacillus xinjiangensis</name>
    <dbReference type="NCBI Taxonomy" id="1229268"/>
    <lineage>
        <taxon>Bacteria</taxon>
        <taxon>Bacillati</taxon>
        <taxon>Bacillota</taxon>
        <taxon>Bacilli</taxon>
        <taxon>Bacillales</taxon>
        <taxon>Bacillaceae</taxon>
        <taxon>Salinibacillus</taxon>
    </lineage>
</organism>
<comment type="caution">
    <text evidence="2">The sequence shown here is derived from an EMBL/GenBank/DDBJ whole genome shotgun (WGS) entry which is preliminary data.</text>
</comment>
<sequence>MLNKEILENIRIIDLGTVIAGPQCAGLLGDFGAEVIKVERPKNGDPARRLAPMKDGASLWWKVMNRNKKSITLNLKSKKGNELMRKLVEQSDVLIENFRPGVLEKLGLSWEQLQAINPNLILLRISGYGQTGPKASLPSFGRAAEAYSGVQYITGFPDGPPVHAGFSMADSVTALMGAYGVSLALYERQFNNKGGQVIDLALFESLFRLVEFPVAMYDQLNKIQERKGNQHPGSQPINTYKTKDNQWITISAATDQTAKRFLKAIGGDELANDPRFITNEKRVENIEVLDRIIKKWMLNRTFSEIEKLLHENDAAFYSKVMNMQDLFESDHIRAREGIVSVEDDDFDELKMQGVVPKFSRTAGKVKHTGPKLGEHNLEVYSKLCGIDKDELSKLKDENVI</sequence>
<dbReference type="Proteomes" id="UP000480185">
    <property type="component" value="Unassembled WGS sequence"/>
</dbReference>
<evidence type="ECO:0000313" key="3">
    <source>
        <dbReference type="Proteomes" id="UP000480185"/>
    </source>
</evidence>